<evidence type="ECO:0000259" key="1">
    <source>
        <dbReference type="Pfam" id="PF12697"/>
    </source>
</evidence>
<dbReference type="RefSeq" id="WP_203384238.1">
    <property type="nucleotide sequence ID" value="NZ_JAENHP010000050.1"/>
</dbReference>
<dbReference type="InterPro" id="IPR000639">
    <property type="entry name" value="Epox_hydrolase-like"/>
</dbReference>
<dbReference type="SUPFAM" id="SSF53474">
    <property type="entry name" value="alpha/beta-Hydrolases"/>
    <property type="match status" value="1"/>
</dbReference>
<protein>
    <submittedName>
        <fullName evidence="2">Alpha/beta fold hydrolase</fullName>
    </submittedName>
</protein>
<keyword evidence="2" id="KW-0378">Hydrolase</keyword>
<evidence type="ECO:0000313" key="3">
    <source>
        <dbReference type="Proteomes" id="UP000632138"/>
    </source>
</evidence>
<reference evidence="2 3" key="1">
    <citation type="submission" date="2021-01" db="EMBL/GenBank/DDBJ databases">
        <title>Actinoplanes sp. nov. LDG1-06 isolated from lichen.</title>
        <authorList>
            <person name="Saeng-In P."/>
            <person name="Phongsopitanun W."/>
            <person name="Kanchanasin P."/>
            <person name="Yuki M."/>
            <person name="Kudo T."/>
            <person name="Ohkuma M."/>
            <person name="Tanasupawat S."/>
        </authorList>
    </citation>
    <scope>NUCLEOTIDE SEQUENCE [LARGE SCALE GENOMIC DNA]</scope>
    <source>
        <strain evidence="2 3">LDG1-06</strain>
    </source>
</reference>
<organism evidence="2 3">
    <name type="scientific">Paractinoplanes ovalisporus</name>
    <dbReference type="NCBI Taxonomy" id="2810368"/>
    <lineage>
        <taxon>Bacteria</taxon>
        <taxon>Bacillati</taxon>
        <taxon>Actinomycetota</taxon>
        <taxon>Actinomycetes</taxon>
        <taxon>Micromonosporales</taxon>
        <taxon>Micromonosporaceae</taxon>
        <taxon>Paractinoplanes</taxon>
    </lineage>
</organism>
<dbReference type="PANTHER" id="PTHR43798:SF33">
    <property type="entry name" value="HYDROLASE, PUTATIVE (AFU_ORTHOLOGUE AFUA_2G14860)-RELATED"/>
    <property type="match status" value="1"/>
</dbReference>
<name>A0ABS2AWW2_9ACTN</name>
<dbReference type="PANTHER" id="PTHR43798">
    <property type="entry name" value="MONOACYLGLYCEROL LIPASE"/>
    <property type="match status" value="1"/>
</dbReference>
<keyword evidence="3" id="KW-1185">Reference proteome</keyword>
<dbReference type="GO" id="GO:0016787">
    <property type="term" value="F:hydrolase activity"/>
    <property type="evidence" value="ECO:0007669"/>
    <property type="project" value="UniProtKB-KW"/>
</dbReference>
<comment type="caution">
    <text evidence="2">The sequence shown here is derived from an EMBL/GenBank/DDBJ whole genome shotgun (WGS) entry which is preliminary data.</text>
</comment>
<dbReference type="InterPro" id="IPR000073">
    <property type="entry name" value="AB_hydrolase_1"/>
</dbReference>
<sequence>MTVVFVHGVPESSAIWTPLLDELEKLGVTDTVRLSPPGFGAPLPAGFIPDVDGYRDWLITELERLGEPVHLVGHDWGGAHVINVAMTRPDLLKSWTSDAIGVFDPEYVWHDLAQSWQTEGAGEAFVAQMFGAALDQKTETMMSYGIDHSTAAQIAAAQYADMGHAVLSLYRAARQPMMADLGRNLHLAQSRPGQVLIAAEDHMVGSLQQRRSAAARAGAQVEILEGVAHFWMAQKPAAAAPVLARFWASPNHE</sequence>
<feature type="domain" description="AB hydrolase-1" evidence="1">
    <location>
        <begin position="3"/>
        <end position="239"/>
    </location>
</feature>
<dbReference type="Pfam" id="PF12697">
    <property type="entry name" value="Abhydrolase_6"/>
    <property type="match status" value="1"/>
</dbReference>
<dbReference type="InterPro" id="IPR050266">
    <property type="entry name" value="AB_hydrolase_sf"/>
</dbReference>
<dbReference type="Proteomes" id="UP000632138">
    <property type="component" value="Unassembled WGS sequence"/>
</dbReference>
<dbReference type="PRINTS" id="PR00412">
    <property type="entry name" value="EPOXHYDRLASE"/>
</dbReference>
<dbReference type="Gene3D" id="3.40.50.1820">
    <property type="entry name" value="alpha/beta hydrolase"/>
    <property type="match status" value="1"/>
</dbReference>
<evidence type="ECO:0000313" key="2">
    <source>
        <dbReference type="EMBL" id="MBM2623888.1"/>
    </source>
</evidence>
<dbReference type="EMBL" id="JAENHP010000050">
    <property type="protein sequence ID" value="MBM2623888.1"/>
    <property type="molecule type" value="Genomic_DNA"/>
</dbReference>
<accession>A0ABS2AWW2</accession>
<gene>
    <name evidence="2" type="ORF">JIG36_51210</name>
</gene>
<dbReference type="InterPro" id="IPR029058">
    <property type="entry name" value="AB_hydrolase_fold"/>
</dbReference>
<proteinExistence type="predicted"/>